<dbReference type="PATRIC" id="fig|1227499.3.peg.1198"/>
<keyword evidence="2" id="KW-0812">Transmembrane</keyword>
<feature type="transmembrane region" description="Helical" evidence="2">
    <location>
        <begin position="280"/>
        <end position="298"/>
    </location>
</feature>
<dbReference type="eggNOG" id="arCOG04663">
    <property type="taxonomic scope" value="Archaea"/>
</dbReference>
<proteinExistence type="predicted"/>
<evidence type="ECO:0000256" key="1">
    <source>
        <dbReference type="SAM" id="MobiDB-lite"/>
    </source>
</evidence>
<dbReference type="RefSeq" id="WP_007258478.1">
    <property type="nucleotide sequence ID" value="NZ_AOHZ01000031.1"/>
</dbReference>
<feature type="transmembrane region" description="Helical" evidence="2">
    <location>
        <begin position="337"/>
        <end position="357"/>
    </location>
</feature>
<reference evidence="3 4" key="1">
    <citation type="journal article" date="2014" name="PLoS Genet.">
        <title>Phylogenetically driven sequencing of extremely halophilic archaea reveals strategies for static and dynamic osmo-response.</title>
        <authorList>
            <person name="Becker E.A."/>
            <person name="Seitzer P.M."/>
            <person name="Tritt A."/>
            <person name="Larsen D."/>
            <person name="Krusor M."/>
            <person name="Yao A.I."/>
            <person name="Wu D."/>
            <person name="Madern D."/>
            <person name="Eisen J.A."/>
            <person name="Darling A.E."/>
            <person name="Facciotti M.T."/>
        </authorList>
    </citation>
    <scope>NUCLEOTIDE SEQUENCE [LARGE SCALE GENOMIC DNA]</scope>
    <source>
        <strain evidence="3 4">JCM 12255</strain>
    </source>
</reference>
<feature type="transmembrane region" description="Helical" evidence="2">
    <location>
        <begin position="94"/>
        <end position="113"/>
    </location>
</feature>
<feature type="transmembrane region" description="Helical" evidence="2">
    <location>
        <begin position="66"/>
        <end position="88"/>
    </location>
</feature>
<dbReference type="STRING" id="1227499.C493_05875"/>
<dbReference type="EMBL" id="AOHZ01000031">
    <property type="protein sequence ID" value="ELY58950.1"/>
    <property type="molecule type" value="Genomic_DNA"/>
</dbReference>
<evidence type="ECO:0000313" key="3">
    <source>
        <dbReference type="EMBL" id="ELY58950.1"/>
    </source>
</evidence>
<feature type="region of interest" description="Disordered" evidence="1">
    <location>
        <begin position="428"/>
        <end position="449"/>
    </location>
</feature>
<dbReference type="InterPro" id="IPR014509">
    <property type="entry name" value="YjdF-like"/>
</dbReference>
<feature type="transmembrane region" description="Helical" evidence="2">
    <location>
        <begin position="160"/>
        <end position="181"/>
    </location>
</feature>
<keyword evidence="4" id="KW-1185">Reference proteome</keyword>
<gene>
    <name evidence="3" type="ORF">C493_05875</name>
</gene>
<evidence type="ECO:0000313" key="4">
    <source>
        <dbReference type="Proteomes" id="UP000011602"/>
    </source>
</evidence>
<dbReference type="Proteomes" id="UP000011602">
    <property type="component" value="Unassembled WGS sequence"/>
</dbReference>
<keyword evidence="2" id="KW-1133">Transmembrane helix</keyword>
<accession>L9XB59</accession>
<keyword evidence="2" id="KW-0472">Membrane</keyword>
<organism evidence="3 4">
    <name type="scientific">Natronolimnohabitans innermongolicus JCM 12255</name>
    <dbReference type="NCBI Taxonomy" id="1227499"/>
    <lineage>
        <taxon>Archaea</taxon>
        <taxon>Methanobacteriati</taxon>
        <taxon>Methanobacteriota</taxon>
        <taxon>Stenosarchaea group</taxon>
        <taxon>Halobacteria</taxon>
        <taxon>Halobacteriales</taxon>
        <taxon>Natrialbaceae</taxon>
        <taxon>Natronolimnohabitans</taxon>
    </lineage>
</organism>
<sequence>MSRTPTRAFHGERTNAALSWVTVAVAIAVGAWALGEGLVHEVLFAATAVTIALVPAIALESTRAALPWEVTAAAIAALVAALAAPDLWSRQVVLYGGAGVLALALTLELNALTEVRLERWLAVAFVAMLAAAIAATWATLTWVQDGIAGTDVIATNAEVMWLLIAATTVGLFAGVCFDLYYRQFPGEELVSAPVDGVDEELFAVKADIDGAPSLEERLPLSGSVQGWAVHAMRVAMAAMIAYGVLTVDTGIVTNVGAMLAITFVPTLLRRRYDLPFDAGLVLWITLVVFLHALGSAYIYERSFWWHNVTHPLSATLVGAVGYVAIRTLDEHRDEIHLPPELIPSFVVLFVISAGVFWEIGEFAQDAIAAATGLQMPLAQHGLDDTMTDIVFNTIGGTITALWGLPYLTELTDDITDSLEGWRVLEYGSSTASDAGDGGSSDSSEAESTD</sequence>
<feature type="compositionally biased region" description="Low complexity" evidence="1">
    <location>
        <begin position="428"/>
        <end position="442"/>
    </location>
</feature>
<dbReference type="Pfam" id="PF09997">
    <property type="entry name" value="DUF2238"/>
    <property type="match status" value="1"/>
</dbReference>
<feature type="transmembrane region" description="Helical" evidence="2">
    <location>
        <begin position="251"/>
        <end position="268"/>
    </location>
</feature>
<feature type="transmembrane region" description="Helical" evidence="2">
    <location>
        <begin position="16"/>
        <end position="35"/>
    </location>
</feature>
<protein>
    <submittedName>
        <fullName evidence="3">Uncharacterized protein</fullName>
    </submittedName>
</protein>
<feature type="transmembrane region" description="Helical" evidence="2">
    <location>
        <begin position="120"/>
        <end position="140"/>
    </location>
</feature>
<feature type="transmembrane region" description="Helical" evidence="2">
    <location>
        <begin position="41"/>
        <end position="59"/>
    </location>
</feature>
<comment type="caution">
    <text evidence="3">The sequence shown here is derived from an EMBL/GenBank/DDBJ whole genome shotgun (WGS) entry which is preliminary data.</text>
</comment>
<name>L9XB59_9EURY</name>
<feature type="transmembrane region" description="Helical" evidence="2">
    <location>
        <begin position="304"/>
        <end position="325"/>
    </location>
</feature>
<evidence type="ECO:0000256" key="2">
    <source>
        <dbReference type="SAM" id="Phobius"/>
    </source>
</evidence>
<dbReference type="AlphaFoldDB" id="L9XB59"/>
<dbReference type="eggNOG" id="arCOG04662">
    <property type="taxonomic scope" value="Archaea"/>
</dbReference>